<sequence length="196" mass="22183">MSQTQPMPESESHPLAAVQSMVRACIQCGTCTGSCPNADEMDLTPRHMWRRVIMGQLEPVMASRTFILCSDCYTCTLRCPRGLPLTDAMEMLKGIAFARHEEKHRYSRHFYEQFLATVRRHGRIRELEFMSRYFTTVRNPMVPLRFAPMGLKLIQKGKVELGFGHATDTPLAPLFDKVAAMDQAAPESAAEEEDQA</sequence>
<dbReference type="PROSITE" id="PS51379">
    <property type="entry name" value="4FE4S_FER_2"/>
    <property type="match status" value="1"/>
</dbReference>
<reference evidence="5 6" key="1">
    <citation type="submission" date="2019-11" db="EMBL/GenBank/DDBJ databases">
        <title>Comparative genomics of hydrocarbon-degrading Desulfosarcina strains.</title>
        <authorList>
            <person name="Watanabe M."/>
            <person name="Kojima H."/>
            <person name="Fukui M."/>
        </authorList>
    </citation>
    <scope>NUCLEOTIDE SEQUENCE [LARGE SCALE GENOMIC DNA]</scope>
    <source>
        <strain evidence="5 6">28bB2T</strain>
    </source>
</reference>
<evidence type="ECO:0000259" key="4">
    <source>
        <dbReference type="PROSITE" id="PS51379"/>
    </source>
</evidence>
<evidence type="ECO:0000256" key="1">
    <source>
        <dbReference type="ARBA" id="ARBA00022723"/>
    </source>
</evidence>
<dbReference type="InterPro" id="IPR017896">
    <property type="entry name" value="4Fe4S_Fe-S-bd"/>
</dbReference>
<name>A0A5K7ZLB6_9BACT</name>
<evidence type="ECO:0000256" key="3">
    <source>
        <dbReference type="ARBA" id="ARBA00023014"/>
    </source>
</evidence>
<evidence type="ECO:0000256" key="2">
    <source>
        <dbReference type="ARBA" id="ARBA00023004"/>
    </source>
</evidence>
<dbReference type="Gene3D" id="1.10.1060.10">
    <property type="entry name" value="Alpha-helical ferredoxin"/>
    <property type="match status" value="1"/>
</dbReference>
<dbReference type="GO" id="GO:0005886">
    <property type="term" value="C:plasma membrane"/>
    <property type="evidence" value="ECO:0007669"/>
    <property type="project" value="TreeGrafter"/>
</dbReference>
<dbReference type="RefSeq" id="WP_155322715.1">
    <property type="nucleotide sequence ID" value="NZ_AP021876.1"/>
</dbReference>
<keyword evidence="1" id="KW-0479">Metal-binding</keyword>
<dbReference type="GO" id="GO:0051536">
    <property type="term" value="F:iron-sulfur cluster binding"/>
    <property type="evidence" value="ECO:0007669"/>
    <property type="project" value="UniProtKB-KW"/>
</dbReference>
<dbReference type="InterPro" id="IPR009051">
    <property type="entry name" value="Helical_ferredxn"/>
</dbReference>
<dbReference type="EMBL" id="AP021876">
    <property type="protein sequence ID" value="BBO82194.1"/>
    <property type="molecule type" value="Genomic_DNA"/>
</dbReference>
<accession>A0A5K7ZLB6</accession>
<evidence type="ECO:0000313" key="6">
    <source>
        <dbReference type="Proteomes" id="UP000425960"/>
    </source>
</evidence>
<dbReference type="PANTHER" id="PTHR43255">
    <property type="entry name" value="IRON-SULFUR-BINDING OXIDOREDUCTASE FADF-RELATED-RELATED"/>
    <property type="match status" value="1"/>
</dbReference>
<dbReference type="PROSITE" id="PS00198">
    <property type="entry name" value="4FE4S_FER_1"/>
    <property type="match status" value="1"/>
</dbReference>
<dbReference type="KEGG" id="dov:DSCO28_27600"/>
<dbReference type="GO" id="GO:0046872">
    <property type="term" value="F:metal ion binding"/>
    <property type="evidence" value="ECO:0007669"/>
    <property type="project" value="UniProtKB-KW"/>
</dbReference>
<keyword evidence="2" id="KW-0408">Iron</keyword>
<gene>
    <name evidence="5" type="ORF">DSCO28_27600</name>
</gene>
<protein>
    <recommendedName>
        <fullName evidence="4">4Fe-4S ferredoxin-type domain-containing protein</fullName>
    </recommendedName>
</protein>
<dbReference type="AlphaFoldDB" id="A0A5K7ZLB6"/>
<dbReference type="InterPro" id="IPR051460">
    <property type="entry name" value="HdrC_iron-sulfur_subunit"/>
</dbReference>
<dbReference type="PANTHER" id="PTHR43255:SF2">
    <property type="entry name" value="HETERODISULFIDE REDUCTASE RELATED PROTEIN"/>
    <property type="match status" value="1"/>
</dbReference>
<organism evidence="5 6">
    <name type="scientific">Desulfosarcina ovata subsp. sediminis</name>
    <dbReference type="NCBI Taxonomy" id="885957"/>
    <lineage>
        <taxon>Bacteria</taxon>
        <taxon>Pseudomonadati</taxon>
        <taxon>Thermodesulfobacteriota</taxon>
        <taxon>Desulfobacteria</taxon>
        <taxon>Desulfobacterales</taxon>
        <taxon>Desulfosarcinaceae</taxon>
        <taxon>Desulfosarcina</taxon>
    </lineage>
</organism>
<dbReference type="SUPFAM" id="SSF46548">
    <property type="entry name" value="alpha-helical ferredoxin"/>
    <property type="match status" value="1"/>
</dbReference>
<dbReference type="Pfam" id="PF13534">
    <property type="entry name" value="Fer4_17"/>
    <property type="match status" value="1"/>
</dbReference>
<evidence type="ECO:0000313" key="5">
    <source>
        <dbReference type="EMBL" id="BBO82194.1"/>
    </source>
</evidence>
<dbReference type="Proteomes" id="UP000425960">
    <property type="component" value="Chromosome"/>
</dbReference>
<keyword evidence="3" id="KW-0411">Iron-sulfur</keyword>
<feature type="domain" description="4Fe-4S ferredoxin-type" evidence="4">
    <location>
        <begin position="14"/>
        <end position="46"/>
    </location>
</feature>
<proteinExistence type="predicted"/>
<dbReference type="InterPro" id="IPR017900">
    <property type="entry name" value="4Fe4S_Fe_S_CS"/>
</dbReference>